<name>A0A0A0JQ60_9MICO</name>
<dbReference type="Proteomes" id="UP000030011">
    <property type="component" value="Unassembled WGS sequence"/>
</dbReference>
<dbReference type="EMBL" id="AVPK01000001">
    <property type="protein sequence ID" value="KGN39565.1"/>
    <property type="molecule type" value="Genomic_DNA"/>
</dbReference>
<dbReference type="STRING" id="1385521.N803_01080"/>
<gene>
    <name evidence="2" type="ORF">N803_01080</name>
</gene>
<reference evidence="2 3" key="1">
    <citation type="submission" date="2013-08" db="EMBL/GenBank/DDBJ databases">
        <title>The genome sequence of Knoellia subterranea.</title>
        <authorList>
            <person name="Zhu W."/>
            <person name="Wang G."/>
        </authorList>
    </citation>
    <scope>NUCLEOTIDE SEQUENCE [LARGE SCALE GENOMIC DNA]</scope>
    <source>
        <strain evidence="2 3">KCTC 19937</strain>
    </source>
</reference>
<protein>
    <recommendedName>
        <fullName evidence="1">Polysaccharide pyruvyl transferase domain-containing protein</fullName>
    </recommendedName>
</protein>
<feature type="domain" description="Polysaccharide pyruvyl transferase" evidence="1">
    <location>
        <begin position="2"/>
        <end position="176"/>
    </location>
</feature>
<dbReference type="Pfam" id="PF04230">
    <property type="entry name" value="PS_pyruv_trans"/>
    <property type="match status" value="1"/>
</dbReference>
<sequence length="249" mass="27302">MYMLDFVTDAVEKISYAPSLGRDALPSDLRTTYASLIERLNHVSVREERGRQLLSEVTTAEIEVVLDPTFLLSPTKWIELADAPAMETPYALAYFLGNNDGHMRASEAFAARKGLPLVVVPKPTLAGLDATRSLPPEKCGPRQFLGLIANAEYVVTDSFHGIALSLILEKQFLAYDRFAPGDATSQSSRVANLLDIVDLSSRLVPHGAGLPNFNPIDYEAVTSRITAERTRSLLYLQNALIQTDVARPA</sequence>
<accession>A0A0A0JQ60</accession>
<dbReference type="eggNOG" id="COG2327">
    <property type="taxonomic scope" value="Bacteria"/>
</dbReference>
<dbReference type="InterPro" id="IPR007345">
    <property type="entry name" value="Polysacch_pyruvyl_Trfase"/>
</dbReference>
<comment type="caution">
    <text evidence="2">The sequence shown here is derived from an EMBL/GenBank/DDBJ whole genome shotgun (WGS) entry which is preliminary data.</text>
</comment>
<evidence type="ECO:0000313" key="2">
    <source>
        <dbReference type="EMBL" id="KGN39565.1"/>
    </source>
</evidence>
<evidence type="ECO:0000259" key="1">
    <source>
        <dbReference type="Pfam" id="PF04230"/>
    </source>
</evidence>
<dbReference type="AlphaFoldDB" id="A0A0A0JQ60"/>
<proteinExistence type="predicted"/>
<organism evidence="2 3">
    <name type="scientific">Knoellia subterranea KCTC 19937</name>
    <dbReference type="NCBI Taxonomy" id="1385521"/>
    <lineage>
        <taxon>Bacteria</taxon>
        <taxon>Bacillati</taxon>
        <taxon>Actinomycetota</taxon>
        <taxon>Actinomycetes</taxon>
        <taxon>Micrococcales</taxon>
        <taxon>Intrasporangiaceae</taxon>
        <taxon>Knoellia</taxon>
    </lineage>
</organism>
<evidence type="ECO:0000313" key="3">
    <source>
        <dbReference type="Proteomes" id="UP000030011"/>
    </source>
</evidence>
<keyword evidence="3" id="KW-1185">Reference proteome</keyword>